<sequence length="318" mass="36239">MADYACLATHRIQDNAMPNTLNPDSKKHWSDFIVSRFLRLAASGLVPASLFQKPLPSKTQRAARSGNLNIEIVSHCWQYSHFLSYQLSSLVLFPPTKATVTMTVYYNSEDSRTAAVLEFFAKQQVPGVTWHWCELPKESLFRRAIGRNQAALATKADWIWFTDCDLMFRQHCLDQLAESLQSRNDCLVFPLRERITSLLEDDDPMLNLDPKDLQVIDIDDSLFIEQTRDRATGPLQIAHGDTSRAGGYCNSLTYYQKPAASWCKAHEDRAFRWLLGTQGEPLDIPGVYRIRHVSKGRYTGSKLNTQLRSGVRKATDRH</sequence>
<dbReference type="EMBL" id="CACSIM010000003">
    <property type="protein sequence ID" value="CAA0102460.1"/>
    <property type="molecule type" value="Genomic_DNA"/>
</dbReference>
<evidence type="ECO:0000259" key="1">
    <source>
        <dbReference type="Pfam" id="PF00535"/>
    </source>
</evidence>
<dbReference type="InterPro" id="IPR029044">
    <property type="entry name" value="Nucleotide-diphossugar_trans"/>
</dbReference>
<keyword evidence="4" id="KW-1185">Reference proteome</keyword>
<protein>
    <recommendedName>
        <fullName evidence="1">Glycosyltransferase 2-like domain-containing protein</fullName>
    </recommendedName>
</protein>
<dbReference type="RefSeq" id="WP_235035679.1">
    <property type="nucleotide sequence ID" value="NZ_CACSIM010000003.1"/>
</dbReference>
<dbReference type="Gene3D" id="3.90.550.10">
    <property type="entry name" value="Spore Coat Polysaccharide Biosynthesis Protein SpsA, Chain A"/>
    <property type="match status" value="1"/>
</dbReference>
<accession>A0A5S9Q8V0</accession>
<evidence type="ECO:0000313" key="2">
    <source>
        <dbReference type="EMBL" id="CAA0102460.1"/>
    </source>
</evidence>
<dbReference type="AlphaFoldDB" id="A0A5S9Q8V0"/>
<dbReference type="InterPro" id="IPR001173">
    <property type="entry name" value="Glyco_trans_2-like"/>
</dbReference>
<dbReference type="EMBL" id="CACSIK010000004">
    <property type="protein sequence ID" value="CAA0114225.1"/>
    <property type="molecule type" value="Genomic_DNA"/>
</dbReference>
<organism evidence="3 4">
    <name type="scientific">Zhongshania aliphaticivorans</name>
    <dbReference type="NCBI Taxonomy" id="1470434"/>
    <lineage>
        <taxon>Bacteria</taxon>
        <taxon>Pseudomonadati</taxon>
        <taxon>Pseudomonadota</taxon>
        <taxon>Gammaproteobacteria</taxon>
        <taxon>Cellvibrionales</taxon>
        <taxon>Spongiibacteraceae</taxon>
        <taxon>Zhongshania</taxon>
    </lineage>
</organism>
<gene>
    <name evidence="3" type="ORF">IHBHHGIJ_03551</name>
    <name evidence="2" type="ORF">KFEGEMFD_01890</name>
</gene>
<proteinExistence type="predicted"/>
<dbReference type="SUPFAM" id="SSF53448">
    <property type="entry name" value="Nucleotide-diphospho-sugar transferases"/>
    <property type="match status" value="1"/>
</dbReference>
<feature type="domain" description="Glycosyltransferase 2-like" evidence="1">
    <location>
        <begin position="112"/>
        <end position="192"/>
    </location>
</feature>
<dbReference type="Proteomes" id="UP000439591">
    <property type="component" value="Unassembled WGS sequence"/>
</dbReference>
<dbReference type="CDD" id="cd00761">
    <property type="entry name" value="Glyco_tranf_GTA_type"/>
    <property type="match status" value="1"/>
</dbReference>
<evidence type="ECO:0000313" key="5">
    <source>
        <dbReference type="Proteomes" id="UP000439591"/>
    </source>
</evidence>
<name>A0A5S9Q8V0_9GAMM</name>
<dbReference type="Pfam" id="PF00535">
    <property type="entry name" value="Glycos_transf_2"/>
    <property type="match status" value="1"/>
</dbReference>
<reference evidence="4 5" key="1">
    <citation type="submission" date="2019-11" db="EMBL/GenBank/DDBJ databases">
        <authorList>
            <person name="Holert J."/>
        </authorList>
    </citation>
    <scope>NUCLEOTIDE SEQUENCE [LARGE SCALE GENOMIC DNA]</scope>
    <source>
        <strain evidence="2">BC3_2A</strain>
        <strain evidence="3">SB11_1A</strain>
    </source>
</reference>
<evidence type="ECO:0000313" key="4">
    <source>
        <dbReference type="Proteomes" id="UP000435877"/>
    </source>
</evidence>
<dbReference type="Proteomes" id="UP000435877">
    <property type="component" value="Unassembled WGS sequence"/>
</dbReference>
<evidence type="ECO:0000313" key="3">
    <source>
        <dbReference type="EMBL" id="CAA0114225.1"/>
    </source>
</evidence>